<feature type="compositionally biased region" description="Pro residues" evidence="1">
    <location>
        <begin position="71"/>
        <end position="80"/>
    </location>
</feature>
<accession>A0A2U1L993</accession>
<proteinExistence type="predicted"/>
<dbReference type="PANTHER" id="PTHR33257">
    <property type="entry name" value="OS05G0165500 PROTEIN"/>
    <property type="match status" value="1"/>
</dbReference>
<dbReference type="PANTHER" id="PTHR33257:SF46">
    <property type="entry name" value="OVATE FAMILY PROTEIN"/>
    <property type="match status" value="1"/>
</dbReference>
<name>A0A2U1L993_ARTAN</name>
<dbReference type="STRING" id="35608.A0A2U1L993"/>
<gene>
    <name evidence="2" type="ORF">CTI12_AA516590</name>
</gene>
<evidence type="ECO:0000256" key="1">
    <source>
        <dbReference type="SAM" id="MobiDB-lite"/>
    </source>
</evidence>
<dbReference type="OrthoDB" id="1741718at2759"/>
<evidence type="ECO:0000313" key="3">
    <source>
        <dbReference type="Proteomes" id="UP000245207"/>
    </source>
</evidence>
<feature type="compositionally biased region" description="Basic residues" evidence="1">
    <location>
        <begin position="172"/>
        <end position="186"/>
    </location>
</feature>
<dbReference type="EMBL" id="PKPP01010730">
    <property type="protein sequence ID" value="PWA45511.1"/>
    <property type="molecule type" value="Genomic_DNA"/>
</dbReference>
<dbReference type="AlphaFoldDB" id="A0A2U1L993"/>
<comment type="caution">
    <text evidence="2">The sequence shown here is derived from an EMBL/GenBank/DDBJ whole genome shotgun (WGS) entry which is preliminary data.</text>
</comment>
<protein>
    <submittedName>
        <fullName evidence="2">Uncharacterized protein</fullName>
    </submittedName>
</protein>
<feature type="compositionally biased region" description="Low complexity" evidence="1">
    <location>
        <begin position="115"/>
        <end position="143"/>
    </location>
</feature>
<dbReference type="Proteomes" id="UP000245207">
    <property type="component" value="Unassembled WGS sequence"/>
</dbReference>
<evidence type="ECO:0000313" key="2">
    <source>
        <dbReference type="EMBL" id="PWA45511.1"/>
    </source>
</evidence>
<sequence>MKKVLSSSDLPSMTIKTKEDMRFSISSRRLSSEMTMHQSSVEVYYGGAPVAVPFKWESQPGTPRVRFRETPLPPLTPPPSFLFNSPKTPNRKDSKPKGGILHAVLPRLITRKSHSNPASPASSESSSLFSPSSYYSDSASSSYTPNHHSQSRRKSFEDQDRYESPVSTLCFRIRRRSATPQPRGRK</sequence>
<organism evidence="2 3">
    <name type="scientific">Artemisia annua</name>
    <name type="common">Sweet wormwood</name>
    <dbReference type="NCBI Taxonomy" id="35608"/>
    <lineage>
        <taxon>Eukaryota</taxon>
        <taxon>Viridiplantae</taxon>
        <taxon>Streptophyta</taxon>
        <taxon>Embryophyta</taxon>
        <taxon>Tracheophyta</taxon>
        <taxon>Spermatophyta</taxon>
        <taxon>Magnoliopsida</taxon>
        <taxon>eudicotyledons</taxon>
        <taxon>Gunneridae</taxon>
        <taxon>Pentapetalae</taxon>
        <taxon>asterids</taxon>
        <taxon>campanulids</taxon>
        <taxon>Asterales</taxon>
        <taxon>Asteraceae</taxon>
        <taxon>Asteroideae</taxon>
        <taxon>Anthemideae</taxon>
        <taxon>Artemisiinae</taxon>
        <taxon>Artemisia</taxon>
    </lineage>
</organism>
<keyword evidence="3" id="KW-1185">Reference proteome</keyword>
<reference evidence="2 3" key="1">
    <citation type="journal article" date="2018" name="Mol. Plant">
        <title>The genome of Artemisia annua provides insight into the evolution of Asteraceae family and artemisinin biosynthesis.</title>
        <authorList>
            <person name="Shen Q."/>
            <person name="Zhang L."/>
            <person name="Liao Z."/>
            <person name="Wang S."/>
            <person name="Yan T."/>
            <person name="Shi P."/>
            <person name="Liu M."/>
            <person name="Fu X."/>
            <person name="Pan Q."/>
            <person name="Wang Y."/>
            <person name="Lv Z."/>
            <person name="Lu X."/>
            <person name="Zhang F."/>
            <person name="Jiang W."/>
            <person name="Ma Y."/>
            <person name="Chen M."/>
            <person name="Hao X."/>
            <person name="Li L."/>
            <person name="Tang Y."/>
            <person name="Lv G."/>
            <person name="Zhou Y."/>
            <person name="Sun X."/>
            <person name="Brodelius P.E."/>
            <person name="Rose J.K.C."/>
            <person name="Tang K."/>
        </authorList>
    </citation>
    <scope>NUCLEOTIDE SEQUENCE [LARGE SCALE GENOMIC DNA]</scope>
    <source>
        <strain evidence="3">cv. Huhao1</strain>
        <tissue evidence="2">Leaf</tissue>
    </source>
</reference>
<feature type="compositionally biased region" description="Basic and acidic residues" evidence="1">
    <location>
        <begin position="154"/>
        <end position="163"/>
    </location>
</feature>
<feature type="region of interest" description="Disordered" evidence="1">
    <location>
        <begin position="56"/>
        <end position="186"/>
    </location>
</feature>